<dbReference type="EMBL" id="DTGT01000236">
    <property type="protein sequence ID" value="HGH61114.1"/>
    <property type="molecule type" value="Genomic_DNA"/>
</dbReference>
<gene>
    <name evidence="1" type="ORF">ENV54_07445</name>
</gene>
<organism evidence="1">
    <name type="scientific">Desulfomonile tiedjei</name>
    <dbReference type="NCBI Taxonomy" id="2358"/>
    <lineage>
        <taxon>Bacteria</taxon>
        <taxon>Pseudomonadati</taxon>
        <taxon>Thermodesulfobacteriota</taxon>
        <taxon>Desulfomonilia</taxon>
        <taxon>Desulfomonilales</taxon>
        <taxon>Desulfomonilaceae</taxon>
        <taxon>Desulfomonile</taxon>
    </lineage>
</organism>
<dbReference type="AlphaFoldDB" id="A0A7C4EV50"/>
<evidence type="ECO:0000313" key="1">
    <source>
        <dbReference type="EMBL" id="HGH61114.1"/>
    </source>
</evidence>
<sequence>MSQNKDSIEKNAERQEEVIATLINPIHVFSGAVSTKDYITAQKQLLRDFGEDIYFNWQLEVLHAEIASIIEEIKLEHSGPIPNTSVVGQA</sequence>
<name>A0A7C4EV50_9BACT</name>
<proteinExistence type="predicted"/>
<reference evidence="1" key="1">
    <citation type="journal article" date="2020" name="mSystems">
        <title>Genome- and Community-Level Interaction Insights into Carbon Utilization and Element Cycling Functions of Hydrothermarchaeota in Hydrothermal Sediment.</title>
        <authorList>
            <person name="Zhou Z."/>
            <person name="Liu Y."/>
            <person name="Xu W."/>
            <person name="Pan J."/>
            <person name="Luo Z.H."/>
            <person name="Li M."/>
        </authorList>
    </citation>
    <scope>NUCLEOTIDE SEQUENCE [LARGE SCALE GENOMIC DNA]</scope>
    <source>
        <strain evidence="1">SpSt-769</strain>
    </source>
</reference>
<accession>A0A7C4EV50</accession>
<comment type="caution">
    <text evidence="1">The sequence shown here is derived from an EMBL/GenBank/DDBJ whole genome shotgun (WGS) entry which is preliminary data.</text>
</comment>
<protein>
    <submittedName>
        <fullName evidence="1">Uncharacterized protein</fullName>
    </submittedName>
</protein>